<dbReference type="AlphaFoldDB" id="B0MAX1"/>
<gene>
    <name evidence="1" type="ORF">ANACAC_00698</name>
</gene>
<dbReference type="EMBL" id="ABAX03000005">
    <property type="protein sequence ID" value="EDR98647.1"/>
    <property type="molecule type" value="Genomic_DNA"/>
</dbReference>
<comment type="caution">
    <text evidence="1">The sequence shown here is derived from an EMBL/GenBank/DDBJ whole genome shotgun (WGS) entry which is preliminary data.</text>
</comment>
<organism evidence="1 2">
    <name type="scientific">Anaerostipes caccae (strain DSM 14662 / CCUG 47493 / JCM 13470 / NCIMB 13811 / L1-92)</name>
    <dbReference type="NCBI Taxonomy" id="411490"/>
    <lineage>
        <taxon>Bacteria</taxon>
        <taxon>Bacillati</taxon>
        <taxon>Bacillota</taxon>
        <taxon>Clostridia</taxon>
        <taxon>Lachnospirales</taxon>
        <taxon>Lachnospiraceae</taxon>
        <taxon>Anaerostipes</taxon>
    </lineage>
</organism>
<dbReference type="eggNOG" id="ENOG502ZDN5">
    <property type="taxonomic scope" value="Bacteria"/>
</dbReference>
<dbReference type="STRING" id="411490.ANACAC_00698"/>
<evidence type="ECO:0000313" key="1">
    <source>
        <dbReference type="EMBL" id="EDR98647.1"/>
    </source>
</evidence>
<dbReference type="Proteomes" id="UP000004935">
    <property type="component" value="Unassembled WGS sequence"/>
</dbReference>
<dbReference type="HOGENOM" id="CLU_1967713_0_0_9"/>
<evidence type="ECO:0000313" key="2">
    <source>
        <dbReference type="Proteomes" id="UP000004935"/>
    </source>
</evidence>
<sequence length="128" mass="15067">MKRAWELVKRFKETISSALKKAWREAKMKITKLKGSEKQIAWAKELIEKMSTEFTSYLNMVPKEQKEKAEEILNKIVEITKESYAGDVIELLSKNNKASDEYYRSFYTQMRISGNALCMRLKKEVFGR</sequence>
<reference evidence="1" key="1">
    <citation type="submission" date="2007-11" db="EMBL/GenBank/DDBJ databases">
        <authorList>
            <person name="Fulton L."/>
            <person name="Clifton S."/>
            <person name="Fulton B."/>
            <person name="Xu J."/>
            <person name="Minx P."/>
            <person name="Pepin K.H."/>
            <person name="Johnson M."/>
            <person name="Thiruvilangam P."/>
            <person name="Bhonagiri V."/>
            <person name="Nash W.E."/>
            <person name="Mardis E.R."/>
            <person name="Wilson R.K."/>
        </authorList>
    </citation>
    <scope>NUCLEOTIDE SEQUENCE [LARGE SCALE GENOMIC DNA]</scope>
    <source>
        <strain evidence="1">DSM 14662</strain>
    </source>
</reference>
<reference evidence="1" key="2">
    <citation type="submission" date="2013-11" db="EMBL/GenBank/DDBJ databases">
        <title>Draft genome sequence of Anaerostipes caccae (DSM 14662).</title>
        <authorList>
            <person name="Sudarsanam P."/>
            <person name="Ley R."/>
            <person name="Guruge J."/>
            <person name="Turnbaugh P.J."/>
            <person name="Mahowald M."/>
            <person name="Liep D."/>
            <person name="Gordon J."/>
        </authorList>
    </citation>
    <scope>NUCLEOTIDE SEQUENCE</scope>
    <source>
        <strain evidence="1">DSM 14662</strain>
    </source>
</reference>
<proteinExistence type="predicted"/>
<name>B0MAX1_ANACD</name>
<protein>
    <submittedName>
        <fullName evidence="1">Uncharacterized protein</fullName>
    </submittedName>
</protein>
<keyword evidence="2" id="KW-1185">Reference proteome</keyword>
<accession>B0MAX1</accession>